<dbReference type="GO" id="GO:0042286">
    <property type="term" value="F:glutamate-1-semialdehyde 2,1-aminomutase activity"/>
    <property type="evidence" value="ECO:0007669"/>
    <property type="project" value="UniProtKB-EC"/>
</dbReference>
<reference evidence="4" key="2">
    <citation type="journal article" date="2014" name="ISME J.">
        <title>Microbial stratification in low pH oxic and suboxic macroscopic growths along an acid mine drainage.</title>
        <authorList>
            <person name="Mendez-Garcia C."/>
            <person name="Mesa V."/>
            <person name="Sprenger R.R."/>
            <person name="Richter M."/>
            <person name="Diez M.S."/>
            <person name="Solano J."/>
            <person name="Bargiela R."/>
            <person name="Golyshina O.V."/>
            <person name="Manteca A."/>
            <person name="Ramos J.L."/>
            <person name="Gallego J.R."/>
            <person name="Llorente I."/>
            <person name="Martins Dos Santos V.A."/>
            <person name="Jensen O.N."/>
            <person name="Pelaez A.I."/>
            <person name="Sanchez J."/>
            <person name="Ferrer M."/>
        </authorList>
    </citation>
    <scope>NUCLEOTIDE SEQUENCE</scope>
</reference>
<dbReference type="EMBL" id="AUZZ01000614">
    <property type="protein sequence ID" value="EQD67331.1"/>
    <property type="molecule type" value="Genomic_DNA"/>
</dbReference>
<dbReference type="InterPro" id="IPR015424">
    <property type="entry name" value="PyrdxlP-dep_Trfase"/>
</dbReference>
<accession>T1B389</accession>
<evidence type="ECO:0000256" key="2">
    <source>
        <dbReference type="ARBA" id="ARBA00022576"/>
    </source>
</evidence>
<dbReference type="AlphaFoldDB" id="T1B389"/>
<dbReference type="InterPro" id="IPR015421">
    <property type="entry name" value="PyrdxlP-dep_Trfase_major"/>
</dbReference>
<keyword evidence="2 4" id="KW-0032">Aminotransferase</keyword>
<dbReference type="Gene3D" id="3.40.640.10">
    <property type="entry name" value="Type I PLP-dependent aspartate aminotransferase-like (Major domain)"/>
    <property type="match status" value="1"/>
</dbReference>
<reference evidence="4" key="1">
    <citation type="submission" date="2013-08" db="EMBL/GenBank/DDBJ databases">
        <authorList>
            <person name="Mendez C."/>
            <person name="Richter M."/>
            <person name="Ferrer M."/>
            <person name="Sanchez J."/>
        </authorList>
    </citation>
    <scope>NUCLEOTIDE SEQUENCE</scope>
</reference>
<comment type="cofactor">
    <cofactor evidence="1">
        <name>pyridoxal 5'-phosphate</name>
        <dbReference type="ChEBI" id="CHEBI:597326"/>
    </cofactor>
</comment>
<dbReference type="PANTHER" id="PTHR11986:SF79">
    <property type="entry name" value="ACETYLORNITHINE AMINOTRANSFERASE, MITOCHONDRIAL"/>
    <property type="match status" value="1"/>
</dbReference>
<dbReference type="InterPro" id="IPR050103">
    <property type="entry name" value="Class-III_PLP-dep_AT"/>
</dbReference>
<evidence type="ECO:0000256" key="1">
    <source>
        <dbReference type="ARBA" id="ARBA00001933"/>
    </source>
</evidence>
<organism evidence="4">
    <name type="scientific">mine drainage metagenome</name>
    <dbReference type="NCBI Taxonomy" id="410659"/>
    <lineage>
        <taxon>unclassified sequences</taxon>
        <taxon>metagenomes</taxon>
        <taxon>ecological metagenomes</taxon>
    </lineage>
</organism>
<dbReference type="EC" id="5.4.3.8" evidence="4"/>
<dbReference type="GO" id="GO:0030170">
    <property type="term" value="F:pyridoxal phosphate binding"/>
    <property type="evidence" value="ECO:0007669"/>
    <property type="project" value="InterPro"/>
</dbReference>
<protein>
    <submittedName>
        <fullName evidence="4">Aminotransferase class-III</fullName>
        <ecNumber evidence="4">5.4.3.8</ecNumber>
    </submittedName>
</protein>
<feature type="non-terminal residue" evidence="4">
    <location>
        <position position="75"/>
    </location>
</feature>
<evidence type="ECO:0000256" key="3">
    <source>
        <dbReference type="ARBA" id="ARBA00022679"/>
    </source>
</evidence>
<dbReference type="GO" id="GO:0008483">
    <property type="term" value="F:transaminase activity"/>
    <property type="evidence" value="ECO:0007669"/>
    <property type="project" value="UniProtKB-KW"/>
</dbReference>
<sequence>MPIRSAFMERLTGLLPPTLDRVFLSNSGTEAVEAAIKFARAATGRPKVVAALRGFHGRTFGALSATARKEFRDGF</sequence>
<comment type="caution">
    <text evidence="4">The sequence shown here is derived from an EMBL/GenBank/DDBJ whole genome shotgun (WGS) entry which is preliminary data.</text>
</comment>
<dbReference type="SUPFAM" id="SSF53383">
    <property type="entry name" value="PLP-dependent transferases"/>
    <property type="match status" value="1"/>
</dbReference>
<gene>
    <name evidence="4" type="ORF">B2A_00802</name>
</gene>
<name>T1B389_9ZZZZ</name>
<dbReference type="GO" id="GO:0042802">
    <property type="term" value="F:identical protein binding"/>
    <property type="evidence" value="ECO:0007669"/>
    <property type="project" value="TreeGrafter"/>
</dbReference>
<keyword evidence="4" id="KW-0413">Isomerase</keyword>
<dbReference type="Pfam" id="PF00202">
    <property type="entry name" value="Aminotran_3"/>
    <property type="match status" value="1"/>
</dbReference>
<proteinExistence type="predicted"/>
<evidence type="ECO:0000313" key="4">
    <source>
        <dbReference type="EMBL" id="EQD67331.1"/>
    </source>
</evidence>
<dbReference type="InterPro" id="IPR005814">
    <property type="entry name" value="Aminotrans_3"/>
</dbReference>
<dbReference type="PANTHER" id="PTHR11986">
    <property type="entry name" value="AMINOTRANSFERASE CLASS III"/>
    <property type="match status" value="1"/>
</dbReference>
<keyword evidence="3 4" id="KW-0808">Transferase</keyword>